<keyword evidence="4" id="KW-1185">Reference proteome</keyword>
<evidence type="ECO:0000313" key="4">
    <source>
        <dbReference type="Proteomes" id="UP000198642"/>
    </source>
</evidence>
<dbReference type="CDD" id="cd00118">
    <property type="entry name" value="LysM"/>
    <property type="match status" value="1"/>
</dbReference>
<evidence type="ECO:0000256" key="1">
    <source>
        <dbReference type="SAM" id="MobiDB-lite"/>
    </source>
</evidence>
<dbReference type="PROSITE" id="PS51782">
    <property type="entry name" value="LYSM"/>
    <property type="match status" value="1"/>
</dbReference>
<dbReference type="SMART" id="SM00257">
    <property type="entry name" value="LysM"/>
    <property type="match status" value="1"/>
</dbReference>
<feature type="domain" description="LysM" evidence="2">
    <location>
        <begin position="2"/>
        <end position="47"/>
    </location>
</feature>
<dbReference type="NCBIfam" id="TIGR02899">
    <property type="entry name" value="spore_safA"/>
    <property type="match status" value="1"/>
</dbReference>
<feature type="compositionally biased region" description="Polar residues" evidence="1">
    <location>
        <begin position="270"/>
        <end position="282"/>
    </location>
</feature>
<organism evidence="3 4">
    <name type="scientific">Lentibacillus halodurans</name>
    <dbReference type="NCBI Taxonomy" id="237679"/>
    <lineage>
        <taxon>Bacteria</taxon>
        <taxon>Bacillati</taxon>
        <taxon>Bacillota</taxon>
        <taxon>Bacilli</taxon>
        <taxon>Bacillales</taxon>
        <taxon>Bacillaceae</taxon>
        <taxon>Lentibacillus</taxon>
    </lineage>
</organism>
<dbReference type="RefSeq" id="WP_090231888.1">
    <property type="nucleotide sequence ID" value="NZ_FOJW01000001.1"/>
</dbReference>
<evidence type="ECO:0000259" key="2">
    <source>
        <dbReference type="PROSITE" id="PS51782"/>
    </source>
</evidence>
<dbReference type="EMBL" id="FOJW01000001">
    <property type="protein sequence ID" value="SFA69051.1"/>
    <property type="molecule type" value="Genomic_DNA"/>
</dbReference>
<dbReference type="InterPro" id="IPR018392">
    <property type="entry name" value="LysM"/>
</dbReference>
<feature type="region of interest" description="Disordered" evidence="1">
    <location>
        <begin position="49"/>
        <end position="89"/>
    </location>
</feature>
<gene>
    <name evidence="3" type="ORF">SAMN04488072_10130</name>
</gene>
<feature type="compositionally biased region" description="Basic and acidic residues" evidence="1">
    <location>
        <begin position="54"/>
        <end position="81"/>
    </location>
</feature>
<dbReference type="InterPro" id="IPR036779">
    <property type="entry name" value="LysM_dom_sf"/>
</dbReference>
<dbReference type="SUPFAM" id="SSF54106">
    <property type="entry name" value="LysM domain"/>
    <property type="match status" value="1"/>
</dbReference>
<sequence length="324" mass="37681">MKIHVVQKGDTLWEIAQQYGADFEQVKQLNPQLSSPDMILPGMKIKIPATSKPVKKEEAQQQEIQKEMQKPAAEKPYKDTSPKPMPVVKEDDVKQPKEIKPQMPMQPKMPSVEQEMNHYYTTINLPQIPKYTQPEDESSEKQKEMHYQQHPKEVHYQPHPKEMHYQPHPMPVMPLQHHMPCPPQPMPQVSPYAMGKKDCGCGGPKPMQMPVYQPMMQMPMHHQQMMHQPMHQQPMNFHHYPYDGNMMESVESSSYNMELPQKPMMKGSGSYPQPQAPNTMGIQQGFHYPQMPPTTNPHFSDNYMPMPPGFHKKHRDEEEESTSE</sequence>
<protein>
    <submittedName>
        <fullName evidence="3">Morphogenetic protein associated with SpoVID</fullName>
    </submittedName>
</protein>
<feature type="region of interest" description="Disordered" evidence="1">
    <location>
        <begin position="266"/>
        <end position="324"/>
    </location>
</feature>
<dbReference type="Proteomes" id="UP000198642">
    <property type="component" value="Unassembled WGS sequence"/>
</dbReference>
<proteinExistence type="predicted"/>
<reference evidence="3 4" key="1">
    <citation type="submission" date="2016-10" db="EMBL/GenBank/DDBJ databases">
        <authorList>
            <person name="de Groot N.N."/>
        </authorList>
    </citation>
    <scope>NUCLEOTIDE SEQUENCE [LARGE SCALE GENOMIC DNA]</scope>
    <source>
        <strain evidence="3 4">CGMCC 1.3702</strain>
    </source>
</reference>
<dbReference type="OrthoDB" id="2033517at2"/>
<dbReference type="Pfam" id="PF01476">
    <property type="entry name" value="LysM"/>
    <property type="match status" value="1"/>
</dbReference>
<dbReference type="Gene3D" id="3.10.350.10">
    <property type="entry name" value="LysM domain"/>
    <property type="match status" value="1"/>
</dbReference>
<evidence type="ECO:0000313" key="3">
    <source>
        <dbReference type="EMBL" id="SFA69051.1"/>
    </source>
</evidence>
<dbReference type="AlphaFoldDB" id="A0A1I0UYC0"/>
<dbReference type="STRING" id="237679.SAMN04488072_10130"/>
<name>A0A1I0UYC0_9BACI</name>
<accession>A0A1I0UYC0</accession>
<dbReference type="InterPro" id="IPR014248">
    <property type="entry name" value="Spore_coat_assembly_SafA"/>
</dbReference>